<sequence length="181" mass="21021">MVIHPAKHWFETMLPELEPGEAEVFYRHPTLPLKVNHIGIIYFDNEEVILDGIRGQVYRIRKEDKKGYLSIGTRARVCYESYHGVLFTGKHFLHVDGNPANCTMENIVPANPPSRTLDPIGYALYQEADRARRKFVARSLQYMKDKDEWVKSKGGDPEHYWALFGEIPAWLETAYKKVKQN</sequence>
<dbReference type="EMBL" id="LR796650">
    <property type="protein sequence ID" value="CAB4157472.1"/>
    <property type="molecule type" value="Genomic_DNA"/>
</dbReference>
<protein>
    <submittedName>
        <fullName evidence="1">Uncharacterized protein</fullName>
    </submittedName>
</protein>
<reference evidence="1" key="1">
    <citation type="submission" date="2020-04" db="EMBL/GenBank/DDBJ databases">
        <authorList>
            <person name="Chiriac C."/>
            <person name="Salcher M."/>
            <person name="Ghai R."/>
            <person name="Kavagutti S V."/>
        </authorList>
    </citation>
    <scope>NUCLEOTIDE SEQUENCE</scope>
</reference>
<evidence type="ECO:0000313" key="1">
    <source>
        <dbReference type="EMBL" id="CAB4157472.1"/>
    </source>
</evidence>
<accession>A0A6J5NFK2</accession>
<name>A0A6J5NFK2_9CAUD</name>
<organism evidence="1">
    <name type="scientific">uncultured Caudovirales phage</name>
    <dbReference type="NCBI Taxonomy" id="2100421"/>
    <lineage>
        <taxon>Viruses</taxon>
        <taxon>Duplodnaviria</taxon>
        <taxon>Heunggongvirae</taxon>
        <taxon>Uroviricota</taxon>
        <taxon>Caudoviricetes</taxon>
        <taxon>Peduoviridae</taxon>
        <taxon>Maltschvirus</taxon>
        <taxon>Maltschvirus maltsch</taxon>
    </lineage>
</organism>
<gene>
    <name evidence="1" type="ORF">UFOVP693_28</name>
</gene>
<proteinExistence type="predicted"/>